<name>A0A074IXF9_STRSL</name>
<evidence type="ECO:0000313" key="3">
    <source>
        <dbReference type="Proteomes" id="UP000027855"/>
    </source>
</evidence>
<keyword evidence="1" id="KW-0472">Membrane</keyword>
<dbReference type="RefSeq" id="WP_037602335.1">
    <property type="nucleotide sequence ID" value="NZ_JJMS01000001.1"/>
</dbReference>
<protein>
    <submittedName>
        <fullName evidence="2">Uncharacterized protein</fullName>
    </submittedName>
</protein>
<feature type="transmembrane region" description="Helical" evidence="1">
    <location>
        <begin position="64"/>
        <end position="87"/>
    </location>
</feature>
<evidence type="ECO:0000313" key="2">
    <source>
        <dbReference type="EMBL" id="KEO44992.1"/>
    </source>
</evidence>
<sequence>MSVQHTNFNTSQDKGKTGQEFNNQELIKKNAPDNRAASIFLAVAFYLAIVYLALFLLLGLSNPWGMIVILFLRYSLISFIIATILIGKGLKKENIVLLYSSNVFYLASTLLAYDPAWRPYRVTPFLITLLVTVGTVMYKQDNEQDNK</sequence>
<feature type="transmembrane region" description="Helical" evidence="1">
    <location>
        <begin position="119"/>
        <end position="138"/>
    </location>
</feature>
<keyword evidence="1" id="KW-1133">Transmembrane helix</keyword>
<feature type="transmembrane region" description="Helical" evidence="1">
    <location>
        <begin position="36"/>
        <end position="58"/>
    </location>
</feature>
<dbReference type="AlphaFoldDB" id="A0A074IXF9"/>
<evidence type="ECO:0000256" key="1">
    <source>
        <dbReference type="SAM" id="Phobius"/>
    </source>
</evidence>
<organism evidence="2 3">
    <name type="scientific">Streptococcus salivarius</name>
    <dbReference type="NCBI Taxonomy" id="1304"/>
    <lineage>
        <taxon>Bacteria</taxon>
        <taxon>Bacillati</taxon>
        <taxon>Bacillota</taxon>
        <taxon>Bacilli</taxon>
        <taxon>Lactobacillales</taxon>
        <taxon>Streptococcaceae</taxon>
        <taxon>Streptococcus</taxon>
    </lineage>
</organism>
<gene>
    <name evidence="2" type="ORF">DL07_03755</name>
</gene>
<comment type="caution">
    <text evidence="2">The sequence shown here is derived from an EMBL/GenBank/DDBJ whole genome shotgun (WGS) entry which is preliminary data.</text>
</comment>
<feature type="transmembrane region" description="Helical" evidence="1">
    <location>
        <begin position="94"/>
        <end position="113"/>
    </location>
</feature>
<dbReference type="EMBL" id="JJMT01000015">
    <property type="protein sequence ID" value="KEO44992.1"/>
    <property type="molecule type" value="Genomic_DNA"/>
</dbReference>
<keyword evidence="1" id="KW-0812">Transmembrane</keyword>
<proteinExistence type="predicted"/>
<accession>A0A074IXF9</accession>
<reference evidence="2 3" key="1">
    <citation type="submission" date="2014-04" db="EMBL/GenBank/DDBJ databases">
        <title>Variable characteristics of bacteriocin-producing Streptococcus salivarius strains isolated from Malaysian subjects.</title>
        <authorList>
            <person name="Philip K."/>
            <person name="Barbour A."/>
        </authorList>
    </citation>
    <scope>NUCLEOTIDE SEQUENCE [LARGE SCALE GENOMIC DNA]</scope>
    <source>
        <strain evidence="2 3">NU10</strain>
    </source>
</reference>
<dbReference type="Proteomes" id="UP000027855">
    <property type="component" value="Unassembled WGS sequence"/>
</dbReference>